<dbReference type="AlphaFoldDB" id="A0A942IE49"/>
<evidence type="ECO:0000256" key="2">
    <source>
        <dbReference type="ARBA" id="ARBA00023125"/>
    </source>
</evidence>
<feature type="domain" description="HTH luxR-type" evidence="4">
    <location>
        <begin position="136"/>
        <end position="201"/>
    </location>
</feature>
<dbReference type="SUPFAM" id="SSF52172">
    <property type="entry name" value="CheY-like"/>
    <property type="match status" value="1"/>
</dbReference>
<dbReference type="InterPro" id="IPR016032">
    <property type="entry name" value="Sig_transdc_resp-reg_C-effctor"/>
</dbReference>
<dbReference type="InterPro" id="IPR000792">
    <property type="entry name" value="Tscrpt_reg_LuxR_C"/>
</dbReference>
<dbReference type="Gene3D" id="3.40.50.2300">
    <property type="match status" value="1"/>
</dbReference>
<protein>
    <submittedName>
        <fullName evidence="6">Response regulator transcription factor</fullName>
    </submittedName>
</protein>
<feature type="modified residue" description="4-aspartylphosphate" evidence="3">
    <location>
        <position position="54"/>
    </location>
</feature>
<organism evidence="6 7">
    <name type="scientific">Devosia litorisediminis</name>
    <dbReference type="NCBI Taxonomy" id="2829817"/>
    <lineage>
        <taxon>Bacteria</taxon>
        <taxon>Pseudomonadati</taxon>
        <taxon>Pseudomonadota</taxon>
        <taxon>Alphaproteobacteria</taxon>
        <taxon>Hyphomicrobiales</taxon>
        <taxon>Devosiaceae</taxon>
        <taxon>Devosia</taxon>
    </lineage>
</organism>
<evidence type="ECO:0000256" key="1">
    <source>
        <dbReference type="ARBA" id="ARBA00022553"/>
    </source>
</evidence>
<feature type="domain" description="Response regulatory" evidence="5">
    <location>
        <begin position="3"/>
        <end position="119"/>
    </location>
</feature>
<dbReference type="Pfam" id="PF00072">
    <property type="entry name" value="Response_reg"/>
    <property type="match status" value="1"/>
</dbReference>
<evidence type="ECO:0000259" key="4">
    <source>
        <dbReference type="PROSITE" id="PS50043"/>
    </source>
</evidence>
<dbReference type="CDD" id="cd06170">
    <property type="entry name" value="LuxR_C_like"/>
    <property type="match status" value="1"/>
</dbReference>
<keyword evidence="1 3" id="KW-0597">Phosphoprotein</keyword>
<dbReference type="PANTHER" id="PTHR45566">
    <property type="entry name" value="HTH-TYPE TRANSCRIPTIONAL REGULATOR YHJB-RELATED"/>
    <property type="match status" value="1"/>
</dbReference>
<evidence type="ECO:0000313" key="7">
    <source>
        <dbReference type="Proteomes" id="UP000678281"/>
    </source>
</evidence>
<dbReference type="GO" id="GO:0006355">
    <property type="term" value="P:regulation of DNA-templated transcription"/>
    <property type="evidence" value="ECO:0007669"/>
    <property type="project" value="InterPro"/>
</dbReference>
<dbReference type="SUPFAM" id="SSF46894">
    <property type="entry name" value="C-terminal effector domain of the bipartite response regulators"/>
    <property type="match status" value="1"/>
</dbReference>
<dbReference type="InterPro" id="IPR001789">
    <property type="entry name" value="Sig_transdc_resp-reg_receiver"/>
</dbReference>
<dbReference type="PROSITE" id="PS50043">
    <property type="entry name" value="HTH_LUXR_2"/>
    <property type="match status" value="1"/>
</dbReference>
<dbReference type="SMART" id="SM00421">
    <property type="entry name" value="HTH_LUXR"/>
    <property type="match status" value="1"/>
</dbReference>
<dbReference type="PRINTS" id="PR00038">
    <property type="entry name" value="HTHLUXR"/>
</dbReference>
<dbReference type="GO" id="GO:0000160">
    <property type="term" value="P:phosphorelay signal transduction system"/>
    <property type="evidence" value="ECO:0007669"/>
    <property type="project" value="InterPro"/>
</dbReference>
<dbReference type="Proteomes" id="UP000678281">
    <property type="component" value="Unassembled WGS sequence"/>
</dbReference>
<dbReference type="RefSeq" id="WP_212658736.1">
    <property type="nucleotide sequence ID" value="NZ_JAGXTP010000001.1"/>
</dbReference>
<dbReference type="InterPro" id="IPR058245">
    <property type="entry name" value="NreC/VraR/RcsB-like_REC"/>
</dbReference>
<accession>A0A942IE49</accession>
<dbReference type="InterPro" id="IPR051015">
    <property type="entry name" value="EvgA-like"/>
</dbReference>
<evidence type="ECO:0000256" key="3">
    <source>
        <dbReference type="PROSITE-ProRule" id="PRU00169"/>
    </source>
</evidence>
<proteinExistence type="predicted"/>
<dbReference type="GO" id="GO:0003677">
    <property type="term" value="F:DNA binding"/>
    <property type="evidence" value="ECO:0007669"/>
    <property type="project" value="UniProtKB-KW"/>
</dbReference>
<dbReference type="PROSITE" id="PS50110">
    <property type="entry name" value="RESPONSE_REGULATORY"/>
    <property type="match status" value="1"/>
</dbReference>
<sequence length="206" mass="21900">MTTIYLLDDHPLVIEALRAMIGQADDLSVIGSSTSGVDAMAEIPELAPDIVVADLGMPELPGEEVIRWLRSTHPDIAIIVLTARRNLATLRPLVDGGVLGVIGKTAVSGELLNCIRTVAAGEVFLEIENSPNDTGDGATVDALSNRELEVLQMVARGLSGKQIAAQLGIAAKTAETHKARGLAKLGLFSRSDIFQFAHREGWLDNN</sequence>
<dbReference type="PANTHER" id="PTHR45566:SF2">
    <property type="entry name" value="NARL SUBFAMILY"/>
    <property type="match status" value="1"/>
</dbReference>
<gene>
    <name evidence="6" type="ORF">KD146_11130</name>
</gene>
<evidence type="ECO:0000313" key="6">
    <source>
        <dbReference type="EMBL" id="MBS3849249.1"/>
    </source>
</evidence>
<keyword evidence="7" id="KW-1185">Reference proteome</keyword>
<name>A0A942IE49_9HYPH</name>
<dbReference type="EMBL" id="JAGXTP010000001">
    <property type="protein sequence ID" value="MBS3849249.1"/>
    <property type="molecule type" value="Genomic_DNA"/>
</dbReference>
<dbReference type="Pfam" id="PF00196">
    <property type="entry name" value="GerE"/>
    <property type="match status" value="1"/>
</dbReference>
<evidence type="ECO:0000259" key="5">
    <source>
        <dbReference type="PROSITE" id="PS50110"/>
    </source>
</evidence>
<dbReference type="CDD" id="cd17535">
    <property type="entry name" value="REC_NarL-like"/>
    <property type="match status" value="1"/>
</dbReference>
<keyword evidence="2" id="KW-0238">DNA-binding</keyword>
<comment type="caution">
    <text evidence="6">The sequence shown here is derived from an EMBL/GenBank/DDBJ whole genome shotgun (WGS) entry which is preliminary data.</text>
</comment>
<dbReference type="SMART" id="SM00448">
    <property type="entry name" value="REC"/>
    <property type="match status" value="1"/>
</dbReference>
<reference evidence="6" key="1">
    <citation type="submission" date="2021-04" db="EMBL/GenBank/DDBJ databases">
        <title>Devosia litorisediminis sp. nov., isolated from a sand dune.</title>
        <authorList>
            <person name="Park S."/>
            <person name="Yoon J.-H."/>
        </authorList>
    </citation>
    <scope>NUCLEOTIDE SEQUENCE</scope>
    <source>
        <strain evidence="6">BSSL-BM10</strain>
    </source>
</reference>
<dbReference type="InterPro" id="IPR011006">
    <property type="entry name" value="CheY-like_superfamily"/>
</dbReference>